<dbReference type="InterPro" id="IPR039428">
    <property type="entry name" value="NUOK/Mnh_C1-like"/>
</dbReference>
<feature type="transmembrane region" description="Helical" evidence="8">
    <location>
        <begin position="6"/>
        <end position="21"/>
    </location>
</feature>
<feature type="transmembrane region" description="Helical" evidence="8">
    <location>
        <begin position="69"/>
        <end position="92"/>
    </location>
</feature>
<dbReference type="Gene3D" id="1.10.287.3510">
    <property type="match status" value="1"/>
</dbReference>
<sequence length="136" mass="14008">MEIVASVTAGLLVAIGIWMLLDRSLLRVVLGVVVLGNGVNLAVLLGGRLDGSVAAFADSADLAAAVNPLPQALVLTAIVIGFALFVFALAVLKRSWELHGNIETDRITAVAEEPAPDLPAEPVPAAPIAGQREVRG</sequence>
<evidence type="ECO:0000256" key="1">
    <source>
        <dbReference type="ARBA" id="ARBA00004651"/>
    </source>
</evidence>
<gene>
    <name evidence="9" type="ORF">CGK74_09330</name>
</gene>
<keyword evidence="10" id="KW-1185">Reference proteome</keyword>
<keyword evidence="3" id="KW-1003">Cell membrane</keyword>
<proteinExistence type="inferred from homology"/>
<comment type="similarity">
    <text evidence="2">Belongs to the CPA3 antiporters (TC 2.A.63) subunit C family.</text>
</comment>
<dbReference type="RefSeq" id="WP_094268219.1">
    <property type="nucleotide sequence ID" value="NZ_JAQVFK010000004.1"/>
</dbReference>
<dbReference type="EMBL" id="NOIH01000009">
    <property type="protein sequence ID" value="OYD54061.1"/>
    <property type="molecule type" value="Genomic_DNA"/>
</dbReference>
<evidence type="ECO:0000256" key="8">
    <source>
        <dbReference type="SAM" id="Phobius"/>
    </source>
</evidence>
<keyword evidence="5 8" id="KW-1133">Transmembrane helix</keyword>
<comment type="subcellular location">
    <subcellularLocation>
        <location evidence="1">Cell membrane</location>
        <topology evidence="1">Multi-pass membrane protein</topology>
    </subcellularLocation>
</comment>
<evidence type="ECO:0000256" key="7">
    <source>
        <dbReference type="SAM" id="MobiDB-lite"/>
    </source>
</evidence>
<comment type="caution">
    <text evidence="9">The sequence shown here is derived from an EMBL/GenBank/DDBJ whole genome shotgun (WGS) entry which is preliminary data.</text>
</comment>
<dbReference type="Pfam" id="PF00420">
    <property type="entry name" value="Oxidored_q2"/>
    <property type="match status" value="1"/>
</dbReference>
<keyword evidence="6 8" id="KW-0472">Membrane</keyword>
<dbReference type="Proteomes" id="UP000215181">
    <property type="component" value="Unassembled WGS sequence"/>
</dbReference>
<dbReference type="InterPro" id="IPR050601">
    <property type="entry name" value="CPA3_antiporter_subunitC"/>
</dbReference>
<feature type="compositionally biased region" description="Pro residues" evidence="7">
    <location>
        <begin position="116"/>
        <end position="125"/>
    </location>
</feature>
<evidence type="ECO:0000256" key="5">
    <source>
        <dbReference type="ARBA" id="ARBA00022989"/>
    </source>
</evidence>
<feature type="transmembrane region" description="Helical" evidence="8">
    <location>
        <begin position="28"/>
        <end position="49"/>
    </location>
</feature>
<evidence type="ECO:0000313" key="9">
    <source>
        <dbReference type="EMBL" id="OYD54061.1"/>
    </source>
</evidence>
<name>A0A235EYK2_9RHOO</name>
<evidence type="ECO:0000256" key="4">
    <source>
        <dbReference type="ARBA" id="ARBA00022692"/>
    </source>
</evidence>
<dbReference type="PANTHER" id="PTHR34583:SF2">
    <property type="entry name" value="ANTIPORTER SUBUNIT MNHC2-RELATED"/>
    <property type="match status" value="1"/>
</dbReference>
<dbReference type="AlphaFoldDB" id="A0A235EYK2"/>
<evidence type="ECO:0000313" key="10">
    <source>
        <dbReference type="Proteomes" id="UP000215181"/>
    </source>
</evidence>
<keyword evidence="4 8" id="KW-0812">Transmembrane</keyword>
<organism evidence="9 10">
    <name type="scientific">Thauera propionica</name>
    <dbReference type="NCBI Taxonomy" id="2019431"/>
    <lineage>
        <taxon>Bacteria</taxon>
        <taxon>Pseudomonadati</taxon>
        <taxon>Pseudomonadota</taxon>
        <taxon>Betaproteobacteria</taxon>
        <taxon>Rhodocyclales</taxon>
        <taxon>Zoogloeaceae</taxon>
        <taxon>Thauera</taxon>
    </lineage>
</organism>
<feature type="region of interest" description="Disordered" evidence="7">
    <location>
        <begin position="113"/>
        <end position="136"/>
    </location>
</feature>
<dbReference type="GO" id="GO:0005886">
    <property type="term" value="C:plasma membrane"/>
    <property type="evidence" value="ECO:0007669"/>
    <property type="project" value="UniProtKB-SubCell"/>
</dbReference>
<evidence type="ECO:0000256" key="3">
    <source>
        <dbReference type="ARBA" id="ARBA00022475"/>
    </source>
</evidence>
<evidence type="ECO:0000256" key="2">
    <source>
        <dbReference type="ARBA" id="ARBA00010388"/>
    </source>
</evidence>
<protein>
    <submittedName>
        <fullName evidence="9">Na+/H+ antiporter subunit C</fullName>
    </submittedName>
</protein>
<evidence type="ECO:0000256" key="6">
    <source>
        <dbReference type="ARBA" id="ARBA00023136"/>
    </source>
</evidence>
<dbReference type="PANTHER" id="PTHR34583">
    <property type="entry name" value="ANTIPORTER SUBUNIT MNHC2-RELATED"/>
    <property type="match status" value="1"/>
</dbReference>
<accession>A0A235EYK2</accession>
<dbReference type="OrthoDB" id="9799219at2"/>
<reference evidence="9 10" key="1">
    <citation type="submission" date="2017-07" db="EMBL/GenBank/DDBJ databases">
        <title>Thauera sp. KNDSS-Mac4 genome sequence and assembly.</title>
        <authorList>
            <person name="Mayilraj S."/>
        </authorList>
    </citation>
    <scope>NUCLEOTIDE SEQUENCE [LARGE SCALE GENOMIC DNA]</scope>
    <source>
        <strain evidence="9 10">KNDSS-Mac4</strain>
    </source>
</reference>